<evidence type="ECO:0000259" key="6">
    <source>
        <dbReference type="Pfam" id="PF01180"/>
    </source>
</evidence>
<dbReference type="InterPro" id="IPR050074">
    <property type="entry name" value="DHO_dehydrogenase"/>
</dbReference>
<dbReference type="Pfam" id="PF01180">
    <property type="entry name" value="DHO_dh"/>
    <property type="match status" value="1"/>
</dbReference>
<dbReference type="GO" id="GO:0009220">
    <property type="term" value="P:pyrimidine ribonucleotide biosynthetic process"/>
    <property type="evidence" value="ECO:0007669"/>
    <property type="project" value="TreeGrafter"/>
</dbReference>
<reference evidence="7" key="1">
    <citation type="journal article" date="2014" name="Front. Microbiol.">
        <title>High frequency of phylogenetically diverse reductive dehalogenase-homologous genes in deep subseafloor sedimentary metagenomes.</title>
        <authorList>
            <person name="Kawai M."/>
            <person name="Futagami T."/>
            <person name="Toyoda A."/>
            <person name="Takaki Y."/>
            <person name="Nishi S."/>
            <person name="Hori S."/>
            <person name="Arai W."/>
            <person name="Tsubouchi T."/>
            <person name="Morono Y."/>
            <person name="Uchiyama I."/>
            <person name="Ito T."/>
            <person name="Fujiyama A."/>
            <person name="Inagaki F."/>
            <person name="Takami H."/>
        </authorList>
    </citation>
    <scope>NUCLEOTIDE SEQUENCE</scope>
    <source>
        <strain evidence="7">Expedition CK06-06</strain>
    </source>
</reference>
<accession>X1GGV0</accession>
<dbReference type="SUPFAM" id="SSF51395">
    <property type="entry name" value="FMN-linked oxidoreductases"/>
    <property type="match status" value="1"/>
</dbReference>
<comment type="cofactor">
    <cofactor evidence="1">
        <name>FMN</name>
        <dbReference type="ChEBI" id="CHEBI:58210"/>
    </cofactor>
</comment>
<dbReference type="PANTHER" id="PTHR48109">
    <property type="entry name" value="DIHYDROOROTATE DEHYDROGENASE (QUINONE), MITOCHONDRIAL-RELATED"/>
    <property type="match status" value="1"/>
</dbReference>
<dbReference type="GO" id="GO:0006207">
    <property type="term" value="P:'de novo' pyrimidine nucleobase biosynthetic process"/>
    <property type="evidence" value="ECO:0007669"/>
    <property type="project" value="TreeGrafter"/>
</dbReference>
<dbReference type="InterPro" id="IPR005720">
    <property type="entry name" value="Dihydroorotate_DH_cat"/>
</dbReference>
<comment type="pathway">
    <text evidence="2">Pyrimidine metabolism; UMP biosynthesis via de novo pathway.</text>
</comment>
<evidence type="ECO:0000313" key="7">
    <source>
        <dbReference type="EMBL" id="GAH44025.1"/>
    </source>
</evidence>
<dbReference type="PANTHER" id="PTHR48109:SF4">
    <property type="entry name" value="DIHYDROOROTATE DEHYDROGENASE (QUINONE), MITOCHONDRIAL"/>
    <property type="match status" value="1"/>
</dbReference>
<feature type="domain" description="Dihydroorotate dehydrogenase catalytic" evidence="6">
    <location>
        <begin position="2"/>
        <end position="98"/>
    </location>
</feature>
<evidence type="ECO:0000256" key="5">
    <source>
        <dbReference type="ARBA" id="ARBA00023002"/>
    </source>
</evidence>
<proteinExistence type="predicted"/>
<organism evidence="7">
    <name type="scientific">marine sediment metagenome</name>
    <dbReference type="NCBI Taxonomy" id="412755"/>
    <lineage>
        <taxon>unclassified sequences</taxon>
        <taxon>metagenomes</taxon>
        <taxon>ecological metagenomes</taxon>
    </lineage>
</organism>
<evidence type="ECO:0000256" key="4">
    <source>
        <dbReference type="ARBA" id="ARBA00022643"/>
    </source>
</evidence>
<keyword evidence="5" id="KW-0560">Oxidoreductase</keyword>
<dbReference type="EMBL" id="BARU01008675">
    <property type="protein sequence ID" value="GAH44025.1"/>
    <property type="molecule type" value="Genomic_DNA"/>
</dbReference>
<keyword evidence="4" id="KW-0288">FMN</keyword>
<dbReference type="AlphaFoldDB" id="X1GGV0"/>
<dbReference type="GO" id="GO:0005737">
    <property type="term" value="C:cytoplasm"/>
    <property type="evidence" value="ECO:0007669"/>
    <property type="project" value="InterPro"/>
</dbReference>
<keyword evidence="3" id="KW-0285">Flavoprotein</keyword>
<sequence length="99" mass="10459">MLVKLAPNLSDAELYDAVDVITHHGIDGVVATNTSTMRDGVRAEKSSENGGLGRRPLTALSKDMVRKKYSHTADRLPIIGSGGVMNTSHTEAKLDAGAV</sequence>
<dbReference type="GO" id="GO:0005886">
    <property type="term" value="C:plasma membrane"/>
    <property type="evidence" value="ECO:0007669"/>
    <property type="project" value="TreeGrafter"/>
</dbReference>
<dbReference type="InterPro" id="IPR013785">
    <property type="entry name" value="Aldolase_TIM"/>
</dbReference>
<dbReference type="Gene3D" id="3.20.20.70">
    <property type="entry name" value="Aldolase class I"/>
    <property type="match status" value="1"/>
</dbReference>
<dbReference type="GO" id="GO:0004152">
    <property type="term" value="F:dihydroorotate dehydrogenase activity"/>
    <property type="evidence" value="ECO:0007669"/>
    <property type="project" value="TreeGrafter"/>
</dbReference>
<name>X1GGV0_9ZZZZ</name>
<comment type="caution">
    <text evidence="7">The sequence shown here is derived from an EMBL/GenBank/DDBJ whole genome shotgun (WGS) entry which is preliminary data.</text>
</comment>
<protein>
    <recommendedName>
        <fullName evidence="6">Dihydroorotate dehydrogenase catalytic domain-containing protein</fullName>
    </recommendedName>
</protein>
<evidence type="ECO:0000256" key="1">
    <source>
        <dbReference type="ARBA" id="ARBA00001917"/>
    </source>
</evidence>
<evidence type="ECO:0000256" key="2">
    <source>
        <dbReference type="ARBA" id="ARBA00004725"/>
    </source>
</evidence>
<gene>
    <name evidence="7" type="ORF">S03H2_16904</name>
</gene>
<evidence type="ECO:0000256" key="3">
    <source>
        <dbReference type="ARBA" id="ARBA00022630"/>
    </source>
</evidence>